<dbReference type="GO" id="GO:0008380">
    <property type="term" value="P:RNA splicing"/>
    <property type="evidence" value="ECO:0007669"/>
    <property type="project" value="UniProtKB-KW"/>
</dbReference>
<feature type="compositionally biased region" description="Basic and acidic residues" evidence="4">
    <location>
        <begin position="401"/>
        <end position="416"/>
    </location>
</feature>
<protein>
    <submittedName>
        <fullName evidence="5">Uncharacterized protein</fullName>
    </submittedName>
</protein>
<proteinExistence type="predicted"/>
<dbReference type="AlphaFoldDB" id="A0A3R7L452"/>
<dbReference type="GO" id="GO:0003723">
    <property type="term" value="F:RNA binding"/>
    <property type="evidence" value="ECO:0007669"/>
    <property type="project" value="UniProtKB-KW"/>
</dbReference>
<keyword evidence="1" id="KW-0507">mRNA processing</keyword>
<dbReference type="GO" id="GO:0006397">
    <property type="term" value="P:mRNA processing"/>
    <property type="evidence" value="ECO:0007669"/>
    <property type="project" value="UniProtKB-KW"/>
</dbReference>
<feature type="compositionally biased region" description="Basic residues" evidence="4">
    <location>
        <begin position="417"/>
        <end position="434"/>
    </location>
</feature>
<dbReference type="EMBL" id="MKKU01000210">
    <property type="protein sequence ID" value="RNF19295.1"/>
    <property type="molecule type" value="Genomic_DNA"/>
</dbReference>
<evidence type="ECO:0000256" key="3">
    <source>
        <dbReference type="ARBA" id="ARBA00023187"/>
    </source>
</evidence>
<accession>A0A3R7L452</accession>
<evidence type="ECO:0000256" key="1">
    <source>
        <dbReference type="ARBA" id="ARBA00022664"/>
    </source>
</evidence>
<feature type="compositionally biased region" description="Basic residues" evidence="4">
    <location>
        <begin position="501"/>
        <end position="520"/>
    </location>
</feature>
<feature type="region of interest" description="Disordered" evidence="4">
    <location>
        <begin position="358"/>
        <end position="530"/>
    </location>
</feature>
<keyword evidence="2" id="KW-0694">RNA-binding</keyword>
<dbReference type="OrthoDB" id="273828at2759"/>
<feature type="compositionally biased region" description="Basic residues" evidence="4">
    <location>
        <begin position="444"/>
        <end position="489"/>
    </location>
</feature>
<feature type="region of interest" description="Disordered" evidence="4">
    <location>
        <begin position="551"/>
        <end position="570"/>
    </location>
</feature>
<evidence type="ECO:0000256" key="2">
    <source>
        <dbReference type="ARBA" id="ARBA00022884"/>
    </source>
</evidence>
<feature type="compositionally biased region" description="Basic and acidic residues" evidence="4">
    <location>
        <begin position="521"/>
        <end position="530"/>
    </location>
</feature>
<feature type="compositionally biased region" description="Low complexity" evidence="4">
    <location>
        <begin position="554"/>
        <end position="570"/>
    </location>
</feature>
<dbReference type="Proteomes" id="UP000284403">
    <property type="component" value="Unassembled WGS sequence"/>
</dbReference>
<keyword evidence="6" id="KW-1185">Reference proteome</keyword>
<sequence>MDFAFPEFVRASNDAAPPAPPQKSLWQLVMESGPNDVIPERFVPRRATAYDAEDHDGKWEAHYGRRDADAEHVAAADATGLAAGTNSTAAGLTSRSSWTPAPYMIQHLMSSGFVSQFAMMHGVECSARLPPPPCLRLQDLQLPPLVLSRLRRNLFLPRATKPSRSDGLQASSRPNLRELQEIVLGVGVVQPPCAEGSGPTSDEAAKGDGDEDGVLRDAAGTLSALQQLAITSMLLGHHTLSVGPRGTGKKTAGFLATGALTLARGLEGGEKGNNNCTDSTNSGGGGGAKVDAVTMGVKQEPAEACMMRPFSPRALILVSSFNEAQRCGRWLQDVFTAAAFAPMTFRRGTADLVPLPALQGRPCGQADAAPQEAGAPPPSWLPPPPPPPPPSPQEQQQTEEAQPHRPREERQEERRELRKRSRDHSRGRHHRRSGRSPAAQERARSRRGRRHRSSSRRTSREGRHRRSRSRDRRRAKRRRSSGRHHRHRSGSTTTSSSSSRSGRHDRKRRRREHSRPRHSHRHDDHHCEDWPHELPQCEARVERLPLPSLERSGAATAPAPAATHDASAAVTPRDEVPRFLQQRLPVLIATHQSLVEALQLVQGQAEVLPLECVRIVCISDADRVAQPTSQTVVPMSWWISLSNAVDVECQYIVSAARMYDEVDGWLQESLLQGTPDAVNRYRQRDDTVWDGVQHILEEVTVDEAEEHAGQHMFERVEAAKLRRLLGLVTRHFRASHVNGVEHSDVADAHHHARGAAATSSAAPFASSVGRMVVVVSSRKEQDAVFPQLLAALRERDARLRCTCQLADFQRGAADVLVAYDWMLCVAGDGGDATPRPVEVVVNFGFPRALMAPGREGSLLECLEIRTRTLLRPTAADAAQASDGTTAAFFAQDAAPARAQPTVVTLLTERQLHGRFGRLLTSRAQALASM</sequence>
<organism evidence="5 6">
    <name type="scientific">Trypanosoma conorhini</name>
    <dbReference type="NCBI Taxonomy" id="83891"/>
    <lineage>
        <taxon>Eukaryota</taxon>
        <taxon>Discoba</taxon>
        <taxon>Euglenozoa</taxon>
        <taxon>Kinetoplastea</taxon>
        <taxon>Metakinetoplastina</taxon>
        <taxon>Trypanosomatida</taxon>
        <taxon>Trypanosomatidae</taxon>
        <taxon>Trypanosoma</taxon>
    </lineage>
</organism>
<dbReference type="GeneID" id="40317841"/>
<feature type="compositionally biased region" description="Pro residues" evidence="4">
    <location>
        <begin position="375"/>
        <end position="392"/>
    </location>
</feature>
<evidence type="ECO:0000313" key="6">
    <source>
        <dbReference type="Proteomes" id="UP000284403"/>
    </source>
</evidence>
<feature type="region of interest" description="Disordered" evidence="4">
    <location>
        <begin position="190"/>
        <end position="214"/>
    </location>
</feature>
<feature type="compositionally biased region" description="Low complexity" evidence="4">
    <location>
        <begin position="490"/>
        <end position="500"/>
    </location>
</feature>
<gene>
    <name evidence="5" type="ORF">Tco025E_04230</name>
</gene>
<evidence type="ECO:0000256" key="4">
    <source>
        <dbReference type="SAM" id="MobiDB-lite"/>
    </source>
</evidence>
<reference evidence="5 6" key="1">
    <citation type="journal article" date="2018" name="BMC Genomics">
        <title>Genomic comparison of Trypanosoma conorhini and Trypanosoma rangeli to Trypanosoma cruzi strains of high and low virulence.</title>
        <authorList>
            <person name="Bradwell K.R."/>
            <person name="Koparde V.N."/>
            <person name="Matveyev A.V."/>
            <person name="Serrano M.G."/>
            <person name="Alves J.M."/>
            <person name="Parikh H."/>
            <person name="Huang B."/>
            <person name="Lee V."/>
            <person name="Espinosa-Alvarez O."/>
            <person name="Ortiz P.A."/>
            <person name="Costa-Martins A.G."/>
            <person name="Teixeira M.M."/>
            <person name="Buck G.A."/>
        </authorList>
    </citation>
    <scope>NUCLEOTIDE SEQUENCE [LARGE SCALE GENOMIC DNA]</scope>
    <source>
        <strain evidence="5 6">025E</strain>
    </source>
</reference>
<evidence type="ECO:0000313" key="5">
    <source>
        <dbReference type="EMBL" id="RNF19295.1"/>
    </source>
</evidence>
<comment type="caution">
    <text evidence="5">The sequence shown here is derived from an EMBL/GenBank/DDBJ whole genome shotgun (WGS) entry which is preliminary data.</text>
</comment>
<dbReference type="PANTHER" id="PTHR23139">
    <property type="entry name" value="RNA-BINDING PROTEIN"/>
    <property type="match status" value="1"/>
</dbReference>
<keyword evidence="3" id="KW-0508">mRNA splicing</keyword>
<dbReference type="RefSeq" id="XP_029228786.1">
    <property type="nucleotide sequence ID" value="XM_029371142.1"/>
</dbReference>
<name>A0A3R7L452_9TRYP</name>